<name>F0WEC1_9STRA</name>
<reference evidence="8" key="1">
    <citation type="journal article" date="2011" name="PLoS Biol.">
        <title>Gene gain and loss during evolution of obligate parasitism in the white rust pathogen of Arabidopsis thaliana.</title>
        <authorList>
            <person name="Kemen E."/>
            <person name="Gardiner A."/>
            <person name="Schultz-Larsen T."/>
            <person name="Kemen A.C."/>
            <person name="Balmuth A.L."/>
            <person name="Robert-Seilaniantz A."/>
            <person name="Bailey K."/>
            <person name="Holub E."/>
            <person name="Studholme D.J."/>
            <person name="Maclean D."/>
            <person name="Jones J.D."/>
        </authorList>
    </citation>
    <scope>NUCLEOTIDE SEQUENCE</scope>
</reference>
<dbReference type="Gene3D" id="1.20.1250.20">
    <property type="entry name" value="MFS general substrate transporter like domains"/>
    <property type="match status" value="1"/>
</dbReference>
<evidence type="ECO:0000256" key="6">
    <source>
        <dbReference type="ARBA" id="ARBA00023136"/>
    </source>
</evidence>
<feature type="transmembrane region" description="Helical" evidence="7">
    <location>
        <begin position="549"/>
        <end position="567"/>
    </location>
</feature>
<gene>
    <name evidence="8" type="primary">AlNc14C73G4977</name>
    <name evidence="8" type="ORF">ALNC14_056950</name>
</gene>
<dbReference type="PANTHER" id="PTHR31585">
    <property type="entry name" value="FOLATE-BIOPTERIN TRANSPORTER 1, CHLOROPLASTIC"/>
    <property type="match status" value="1"/>
</dbReference>
<accession>F0WEC1</accession>
<reference evidence="8" key="2">
    <citation type="submission" date="2011-02" db="EMBL/GenBank/DDBJ databases">
        <authorList>
            <person name="MacLean D."/>
        </authorList>
    </citation>
    <scope>NUCLEOTIDE SEQUENCE</scope>
</reference>
<comment type="subcellular location">
    <subcellularLocation>
        <location evidence="1">Membrane</location>
        <topology evidence="1">Multi-pass membrane protein</topology>
    </subcellularLocation>
</comment>
<proteinExistence type="inferred from homology"/>
<dbReference type="InterPro" id="IPR039309">
    <property type="entry name" value="BT1"/>
</dbReference>
<protein>
    <submittedName>
        <fullName evidence="8">FolateBiopterin Transporter (FBT) Family putative</fullName>
    </submittedName>
</protein>
<organism evidence="8">
    <name type="scientific">Albugo laibachii Nc14</name>
    <dbReference type="NCBI Taxonomy" id="890382"/>
    <lineage>
        <taxon>Eukaryota</taxon>
        <taxon>Sar</taxon>
        <taxon>Stramenopiles</taxon>
        <taxon>Oomycota</taxon>
        <taxon>Peronosporomycetes</taxon>
        <taxon>Albuginales</taxon>
        <taxon>Albuginaceae</taxon>
        <taxon>Albugo</taxon>
    </lineage>
</organism>
<feature type="transmembrane region" description="Helical" evidence="7">
    <location>
        <begin position="86"/>
        <end position="106"/>
    </location>
</feature>
<dbReference type="HOGENOM" id="CLU_018801_5_0_1"/>
<feature type="transmembrane region" description="Helical" evidence="7">
    <location>
        <begin position="509"/>
        <end position="529"/>
    </location>
</feature>
<evidence type="ECO:0000256" key="4">
    <source>
        <dbReference type="ARBA" id="ARBA00022692"/>
    </source>
</evidence>
<dbReference type="SUPFAM" id="SSF103473">
    <property type="entry name" value="MFS general substrate transporter"/>
    <property type="match status" value="1"/>
</dbReference>
<dbReference type="EMBL" id="FR824118">
    <property type="protein sequence ID" value="CCA19552.1"/>
    <property type="molecule type" value="Genomic_DNA"/>
</dbReference>
<feature type="transmembrane region" description="Helical" evidence="7">
    <location>
        <begin position="334"/>
        <end position="356"/>
    </location>
</feature>
<dbReference type="AlphaFoldDB" id="F0WEC1"/>
<dbReference type="Pfam" id="PF03092">
    <property type="entry name" value="BT1"/>
    <property type="match status" value="1"/>
</dbReference>
<keyword evidence="6 7" id="KW-0472">Membrane</keyword>
<feature type="transmembrane region" description="Helical" evidence="7">
    <location>
        <begin position="112"/>
        <end position="134"/>
    </location>
</feature>
<evidence type="ECO:0000256" key="7">
    <source>
        <dbReference type="SAM" id="Phobius"/>
    </source>
</evidence>
<evidence type="ECO:0000313" key="8">
    <source>
        <dbReference type="EMBL" id="CCA19552.1"/>
    </source>
</evidence>
<keyword evidence="4 7" id="KW-0812">Transmembrane</keyword>
<dbReference type="GO" id="GO:0016020">
    <property type="term" value="C:membrane"/>
    <property type="evidence" value="ECO:0007669"/>
    <property type="project" value="UniProtKB-SubCell"/>
</dbReference>
<evidence type="ECO:0000256" key="3">
    <source>
        <dbReference type="ARBA" id="ARBA00022448"/>
    </source>
</evidence>
<dbReference type="PANTHER" id="PTHR31585:SF5">
    <property type="entry name" value="RNA-BINDING S4 DOMAIN-CONTAINING PROTEIN"/>
    <property type="match status" value="1"/>
</dbReference>
<feature type="transmembrane region" description="Helical" evidence="7">
    <location>
        <begin position="251"/>
        <end position="270"/>
    </location>
</feature>
<sequence length="588" mass="65284">MENIHKNTKIRVVLTLKTFVLSMHPQHFEQMSNVSPCSDDLETLNVNFTPSKSPDSIFIKLSTSESIDGGALRAGGAPALKSRAMIGLLCQYASVGLVYGTLPQLILPFLTYYLNTEGIITAAAAALMDVPWAFKAFFGMLSDNVPINGYRRRPYMIVGWIVSAAALFVAGSLHMPEPYFPNPAWRDIKPSDYTPEIKSKLNYDAQHSGGTYVLLMTLAILGCLVADCAADGAVVEYAQREPLAIRGRTQTAVYITRTLAMAISQIIIGFGLNTPSYGGSFSFGVSVSTIMYLLAFTCIITIPITWAYIAEEKHRSMYFSLYILELWENIQSPAFYKVVAFSFFYGIFGSVGYVAFDTMTSYWIGATSFSISITIILGYAFFAGTLYVTGRYGLDWDWRYMIAITNIILIGMDAACTMLTTFDVVRRQWLWLGVKVLENIPIGIGFMIQSFVVVELAGEGCEGTIYGFITTVQNLGTPFATTIEKNINAPFAVWNDDILNDSPKARQDVALTIWISYAMKFFSLIFLVWLPRQKKEVLILKTSGKKSKFMGVITLVYTSFALLWSILANVLSMFEQTKCWSITGGCKS</sequence>
<evidence type="ECO:0000256" key="1">
    <source>
        <dbReference type="ARBA" id="ARBA00004141"/>
    </source>
</evidence>
<comment type="similarity">
    <text evidence="2">Belongs to the major facilitator superfamily. Folate-biopterin transporter (TC 2.A.71) family.</text>
</comment>
<feature type="transmembrane region" description="Helical" evidence="7">
    <location>
        <begin position="209"/>
        <end position="230"/>
    </location>
</feature>
<dbReference type="InterPro" id="IPR036259">
    <property type="entry name" value="MFS_trans_sf"/>
</dbReference>
<feature type="transmembrane region" description="Helical" evidence="7">
    <location>
        <begin position="155"/>
        <end position="175"/>
    </location>
</feature>
<evidence type="ECO:0000256" key="5">
    <source>
        <dbReference type="ARBA" id="ARBA00022989"/>
    </source>
</evidence>
<feature type="transmembrane region" description="Helical" evidence="7">
    <location>
        <begin position="290"/>
        <end position="309"/>
    </location>
</feature>
<feature type="transmembrane region" description="Helical" evidence="7">
    <location>
        <begin position="362"/>
        <end position="388"/>
    </location>
</feature>
<keyword evidence="5 7" id="KW-1133">Transmembrane helix</keyword>
<evidence type="ECO:0000256" key="2">
    <source>
        <dbReference type="ARBA" id="ARBA00007015"/>
    </source>
</evidence>
<keyword evidence="3" id="KW-0813">Transport</keyword>
<feature type="transmembrane region" description="Helical" evidence="7">
    <location>
        <begin position="400"/>
        <end position="422"/>
    </location>
</feature>